<sequence>MAIDIVVAIILNKLIGNSYSYRSFVKGVVVDGSSIGIGSDAGDGAGLGDDGNLWFS</sequence>
<keyword evidence="2" id="KW-1185">Reference proteome</keyword>
<protein>
    <submittedName>
        <fullName evidence="1">Uncharacterized protein</fullName>
    </submittedName>
</protein>
<dbReference type="EMBL" id="CH476647">
    <property type="protein sequence ID" value="EDN98928.1"/>
    <property type="molecule type" value="Genomic_DNA"/>
</dbReference>
<dbReference type="GeneID" id="5481341"/>
<dbReference type="KEGG" id="ssl:SS1G_13787"/>
<dbReference type="AlphaFoldDB" id="A7F857"/>
<dbReference type="RefSeq" id="XP_001585219.1">
    <property type="nucleotide sequence ID" value="XM_001585169.1"/>
</dbReference>
<reference evidence="2" key="1">
    <citation type="journal article" date="2011" name="PLoS Genet.">
        <title>Genomic analysis of the necrotrophic fungal pathogens Sclerotinia sclerotiorum and Botrytis cinerea.</title>
        <authorList>
            <person name="Amselem J."/>
            <person name="Cuomo C.A."/>
            <person name="van Kan J.A."/>
            <person name="Viaud M."/>
            <person name="Benito E.P."/>
            <person name="Couloux A."/>
            <person name="Coutinho P.M."/>
            <person name="de Vries R.P."/>
            <person name="Dyer P.S."/>
            <person name="Fillinger S."/>
            <person name="Fournier E."/>
            <person name="Gout L."/>
            <person name="Hahn M."/>
            <person name="Kohn L."/>
            <person name="Lapalu N."/>
            <person name="Plummer K.M."/>
            <person name="Pradier J.M."/>
            <person name="Quevillon E."/>
            <person name="Sharon A."/>
            <person name="Simon A."/>
            <person name="ten Have A."/>
            <person name="Tudzynski B."/>
            <person name="Tudzynski P."/>
            <person name="Wincker P."/>
            <person name="Andrew M."/>
            <person name="Anthouard V."/>
            <person name="Beever R.E."/>
            <person name="Beffa R."/>
            <person name="Benoit I."/>
            <person name="Bouzid O."/>
            <person name="Brault B."/>
            <person name="Chen Z."/>
            <person name="Choquer M."/>
            <person name="Collemare J."/>
            <person name="Cotton P."/>
            <person name="Danchin E.G."/>
            <person name="Da Silva C."/>
            <person name="Gautier A."/>
            <person name="Giraud C."/>
            <person name="Giraud T."/>
            <person name="Gonzalez C."/>
            <person name="Grossetete S."/>
            <person name="Guldener U."/>
            <person name="Henrissat B."/>
            <person name="Howlett B.J."/>
            <person name="Kodira C."/>
            <person name="Kretschmer M."/>
            <person name="Lappartient A."/>
            <person name="Leroch M."/>
            <person name="Levis C."/>
            <person name="Mauceli E."/>
            <person name="Neuveglise C."/>
            <person name="Oeser B."/>
            <person name="Pearson M."/>
            <person name="Poulain J."/>
            <person name="Poussereau N."/>
            <person name="Quesneville H."/>
            <person name="Rascle C."/>
            <person name="Schumacher J."/>
            <person name="Segurens B."/>
            <person name="Sexton A."/>
            <person name="Silva E."/>
            <person name="Sirven C."/>
            <person name="Soanes D.M."/>
            <person name="Talbot N.J."/>
            <person name="Templeton M."/>
            <person name="Yandava C."/>
            <person name="Yarden O."/>
            <person name="Zeng Q."/>
            <person name="Rollins J.A."/>
            <person name="Lebrun M.H."/>
            <person name="Dickman M."/>
        </authorList>
    </citation>
    <scope>NUCLEOTIDE SEQUENCE [LARGE SCALE GENOMIC DNA]</scope>
    <source>
        <strain evidence="2">ATCC 18683 / 1980 / Ss-1</strain>
    </source>
</reference>
<name>A7F857_SCLS1</name>
<dbReference type="HOGENOM" id="CLU_3015598_0_0_1"/>
<evidence type="ECO:0000313" key="2">
    <source>
        <dbReference type="Proteomes" id="UP000001312"/>
    </source>
</evidence>
<evidence type="ECO:0000313" key="1">
    <source>
        <dbReference type="EMBL" id="EDN98928.1"/>
    </source>
</evidence>
<proteinExistence type="predicted"/>
<organism evidence="1 2">
    <name type="scientific">Sclerotinia sclerotiorum (strain ATCC 18683 / 1980 / Ss-1)</name>
    <name type="common">White mold</name>
    <name type="synonym">Whetzelinia sclerotiorum</name>
    <dbReference type="NCBI Taxonomy" id="665079"/>
    <lineage>
        <taxon>Eukaryota</taxon>
        <taxon>Fungi</taxon>
        <taxon>Dikarya</taxon>
        <taxon>Ascomycota</taxon>
        <taxon>Pezizomycotina</taxon>
        <taxon>Leotiomycetes</taxon>
        <taxon>Helotiales</taxon>
        <taxon>Sclerotiniaceae</taxon>
        <taxon>Sclerotinia</taxon>
    </lineage>
</organism>
<dbReference type="Proteomes" id="UP000001312">
    <property type="component" value="Unassembled WGS sequence"/>
</dbReference>
<dbReference type="InParanoid" id="A7F857"/>
<gene>
    <name evidence="1" type="ORF">SS1G_13787</name>
</gene>
<accession>A7F857</accession>